<evidence type="ECO:0000256" key="2">
    <source>
        <dbReference type="ARBA" id="ARBA00009810"/>
    </source>
</evidence>
<keyword evidence="15" id="KW-0732">Signal</keyword>
<keyword evidence="5" id="KW-0410">Iron transport</keyword>
<evidence type="ECO:0000256" key="4">
    <source>
        <dbReference type="ARBA" id="ARBA00022452"/>
    </source>
</evidence>
<reference evidence="18 19" key="1">
    <citation type="submission" date="2017-10" db="EMBL/GenBank/DDBJ databases">
        <title>Genomics of the genus Arcobacter.</title>
        <authorList>
            <person name="Perez-Cataluna A."/>
            <person name="Figueras M.J."/>
        </authorList>
    </citation>
    <scope>NUCLEOTIDE SEQUENCE [LARGE SCALE GENOMIC DNA]</scope>
    <source>
        <strain evidence="18 19">CECT 9230</strain>
    </source>
</reference>
<name>A0A366MT31_9BACT</name>
<proteinExistence type="inferred from homology"/>
<dbReference type="Proteomes" id="UP000252669">
    <property type="component" value="Unassembled WGS sequence"/>
</dbReference>
<dbReference type="EMBL" id="PDKB01000009">
    <property type="protein sequence ID" value="RBQ29013.1"/>
    <property type="molecule type" value="Genomic_DNA"/>
</dbReference>
<evidence type="ECO:0000256" key="9">
    <source>
        <dbReference type="ARBA" id="ARBA00023077"/>
    </source>
</evidence>
<dbReference type="AlphaFoldDB" id="A0A366MT31"/>
<keyword evidence="8" id="KW-0406">Ion transport</keyword>
<gene>
    <name evidence="18" type="ORF">CRU91_06475</name>
</gene>
<dbReference type="Pfam" id="PF07715">
    <property type="entry name" value="Plug"/>
    <property type="match status" value="1"/>
</dbReference>
<dbReference type="PANTHER" id="PTHR32552:SF81">
    <property type="entry name" value="TONB-DEPENDENT OUTER MEMBRANE RECEPTOR"/>
    <property type="match status" value="1"/>
</dbReference>
<dbReference type="InterPro" id="IPR036942">
    <property type="entry name" value="Beta-barrel_TonB_sf"/>
</dbReference>
<dbReference type="InterPro" id="IPR000531">
    <property type="entry name" value="Beta-barrel_TonB"/>
</dbReference>
<dbReference type="InterPro" id="IPR010105">
    <property type="entry name" value="TonB_sidphr_rcpt"/>
</dbReference>
<dbReference type="GO" id="GO:0015891">
    <property type="term" value="P:siderophore transport"/>
    <property type="evidence" value="ECO:0007669"/>
    <property type="project" value="InterPro"/>
</dbReference>
<dbReference type="Gene3D" id="2.40.170.20">
    <property type="entry name" value="TonB-dependent receptor, beta-barrel domain"/>
    <property type="match status" value="1"/>
</dbReference>
<dbReference type="CDD" id="cd01347">
    <property type="entry name" value="ligand_gated_channel"/>
    <property type="match status" value="1"/>
</dbReference>
<evidence type="ECO:0000259" key="17">
    <source>
        <dbReference type="Pfam" id="PF07715"/>
    </source>
</evidence>
<keyword evidence="9 14" id="KW-0798">TonB box</keyword>
<comment type="caution">
    <text evidence="18">The sequence shown here is derived from an EMBL/GenBank/DDBJ whole genome shotgun (WGS) entry which is preliminary data.</text>
</comment>
<feature type="signal peptide" evidence="15">
    <location>
        <begin position="1"/>
        <end position="21"/>
    </location>
</feature>
<feature type="domain" description="TonB-dependent receptor-like beta-barrel" evidence="16">
    <location>
        <begin position="262"/>
        <end position="661"/>
    </location>
</feature>
<evidence type="ECO:0000256" key="15">
    <source>
        <dbReference type="SAM" id="SignalP"/>
    </source>
</evidence>
<keyword evidence="12 13" id="KW-0998">Cell outer membrane</keyword>
<keyword evidence="4 13" id="KW-1134">Transmembrane beta strand</keyword>
<dbReference type="PROSITE" id="PS52016">
    <property type="entry name" value="TONB_DEPENDENT_REC_3"/>
    <property type="match status" value="1"/>
</dbReference>
<evidence type="ECO:0000313" key="19">
    <source>
        <dbReference type="Proteomes" id="UP000252669"/>
    </source>
</evidence>
<keyword evidence="3 13" id="KW-0813">Transport</keyword>
<dbReference type="NCBIfam" id="TIGR01783">
    <property type="entry name" value="TonB-siderophor"/>
    <property type="match status" value="1"/>
</dbReference>
<evidence type="ECO:0000256" key="8">
    <source>
        <dbReference type="ARBA" id="ARBA00023065"/>
    </source>
</evidence>
<keyword evidence="19" id="KW-1185">Reference proteome</keyword>
<keyword evidence="7" id="KW-0408">Iron</keyword>
<feature type="chain" id="PRO_5016992002" evidence="15">
    <location>
        <begin position="22"/>
        <end position="695"/>
    </location>
</feature>
<protein>
    <submittedName>
        <fullName evidence="18">TonB-dependent siderophore receptor</fullName>
    </submittedName>
</protein>
<organism evidence="18 19">
    <name type="scientific">Aliarcobacter vitoriensis</name>
    <dbReference type="NCBI Taxonomy" id="2011099"/>
    <lineage>
        <taxon>Bacteria</taxon>
        <taxon>Pseudomonadati</taxon>
        <taxon>Campylobacterota</taxon>
        <taxon>Epsilonproteobacteria</taxon>
        <taxon>Campylobacterales</taxon>
        <taxon>Arcobacteraceae</taxon>
        <taxon>Aliarcobacter</taxon>
    </lineage>
</organism>
<dbReference type="InterPro" id="IPR039426">
    <property type="entry name" value="TonB-dep_rcpt-like"/>
</dbReference>
<feature type="domain" description="TonB-dependent receptor plug" evidence="17">
    <location>
        <begin position="41"/>
        <end position="144"/>
    </location>
</feature>
<dbReference type="SUPFAM" id="SSF56935">
    <property type="entry name" value="Porins"/>
    <property type="match status" value="1"/>
</dbReference>
<keyword evidence="10 13" id="KW-0472">Membrane</keyword>
<evidence type="ECO:0000259" key="16">
    <source>
        <dbReference type="Pfam" id="PF00593"/>
    </source>
</evidence>
<evidence type="ECO:0000256" key="7">
    <source>
        <dbReference type="ARBA" id="ARBA00023004"/>
    </source>
</evidence>
<evidence type="ECO:0000256" key="13">
    <source>
        <dbReference type="PROSITE-ProRule" id="PRU01360"/>
    </source>
</evidence>
<dbReference type="PANTHER" id="PTHR32552">
    <property type="entry name" value="FERRICHROME IRON RECEPTOR-RELATED"/>
    <property type="match status" value="1"/>
</dbReference>
<sequence>MKNKTNKVIFCSIFASSILFANETTVLEDITVSANKMEENIKNVPQSITVIDEEEIELKGIKRISDVIKEIPNLSSSNLYYEQVNFRGINTSLFTATNPVVIYIDGIPHSNRFGYDTSLTNVERIEVLRGPQGTIYGKDSIGGVINIVTKQSDNLEGFVSTEYGSNDYMEGKFNVNVPIIKDKLYINTNGLVSKDDGWITNHNSAQDNDANDEKIHKLNFNVIYKPTDRLSSKISIFNSKDKKYFIEGGIIPSTNINDYKRKDFKNTNFETDSYNDTKNNSQALNLTYDFDNYILSSTTTNSKTDINFNYDFDWSNNGANDNLNIFADTQLKNFTQELRLQNKDNSNIKWLTGLYYEKDKFNNKKYGSEYPAYLYGNIFGTDNIYTNYVSQTSSQTLAAFGQMIIPIVEDIDLTLGARYQRIKKDIDLNYFFNPIGSNVAPVYELDAENTWKTFLPKFALSYKINDNLTSFLSISKGYLPGGFNYYADSGTIDNNKFDAQESINYELGLKSYLLDNKLNLSASIFYMDIDDIHIFNFDGMRMTTSNGGKATSQGLELETKYLFNDNWSIDSSLGLVKAEYDEYINSNNKDNTIENTPSHNFNLGISYQNQNGIYGRFDIFNQGRKYFDAANTLKENSYTTANIKIGYMFDDLDVYAYMKNITDESYLTTSTQMPTGNLITFGEGRFTGIGVKYSF</sequence>
<keyword evidence="11 18" id="KW-0675">Receptor</keyword>
<evidence type="ECO:0000256" key="11">
    <source>
        <dbReference type="ARBA" id="ARBA00023170"/>
    </source>
</evidence>
<accession>A0A366MT31</accession>
<keyword evidence="6 13" id="KW-0812">Transmembrane</keyword>
<evidence type="ECO:0000256" key="3">
    <source>
        <dbReference type="ARBA" id="ARBA00022448"/>
    </source>
</evidence>
<evidence type="ECO:0000256" key="14">
    <source>
        <dbReference type="RuleBase" id="RU003357"/>
    </source>
</evidence>
<dbReference type="RefSeq" id="WP_113894410.1">
    <property type="nucleotide sequence ID" value="NZ_JANJGA010000005.1"/>
</dbReference>
<evidence type="ECO:0000256" key="6">
    <source>
        <dbReference type="ARBA" id="ARBA00022692"/>
    </source>
</evidence>
<dbReference type="GO" id="GO:0015343">
    <property type="term" value="F:siderophore-iron transmembrane transporter activity"/>
    <property type="evidence" value="ECO:0007669"/>
    <property type="project" value="InterPro"/>
</dbReference>
<evidence type="ECO:0000256" key="10">
    <source>
        <dbReference type="ARBA" id="ARBA00023136"/>
    </source>
</evidence>
<comment type="similarity">
    <text evidence="2 13 14">Belongs to the TonB-dependent receptor family.</text>
</comment>
<dbReference type="GO" id="GO:0009279">
    <property type="term" value="C:cell outer membrane"/>
    <property type="evidence" value="ECO:0007669"/>
    <property type="project" value="UniProtKB-SubCell"/>
</dbReference>
<evidence type="ECO:0000256" key="1">
    <source>
        <dbReference type="ARBA" id="ARBA00004571"/>
    </source>
</evidence>
<evidence type="ECO:0000256" key="12">
    <source>
        <dbReference type="ARBA" id="ARBA00023237"/>
    </source>
</evidence>
<dbReference type="InterPro" id="IPR012910">
    <property type="entry name" value="Plug_dom"/>
</dbReference>
<dbReference type="GO" id="GO:0038023">
    <property type="term" value="F:signaling receptor activity"/>
    <property type="evidence" value="ECO:0007669"/>
    <property type="project" value="InterPro"/>
</dbReference>
<evidence type="ECO:0000256" key="5">
    <source>
        <dbReference type="ARBA" id="ARBA00022496"/>
    </source>
</evidence>
<dbReference type="Pfam" id="PF00593">
    <property type="entry name" value="TonB_dep_Rec_b-barrel"/>
    <property type="match status" value="1"/>
</dbReference>
<evidence type="ECO:0000313" key="18">
    <source>
        <dbReference type="EMBL" id="RBQ29013.1"/>
    </source>
</evidence>
<comment type="subcellular location">
    <subcellularLocation>
        <location evidence="1 13">Cell outer membrane</location>
        <topology evidence="1 13">Multi-pass membrane protein</topology>
    </subcellularLocation>
</comment>
<dbReference type="OrthoDB" id="9763670at2"/>